<reference evidence="6" key="2">
    <citation type="journal article" date="2016" name="G3 (Bethesda)">
        <title>Genome Evolution in Three Species of Cactophilic Drosophila.</title>
        <authorList>
            <person name="Sanchez-Flores A."/>
            <person name="Penazola F."/>
            <person name="Carpinteyro-Ponce J."/>
            <person name="Nazario-Yepiz N."/>
            <person name="Abreu-Goodger C."/>
            <person name="Machado C.A."/>
            <person name="Markow T.A."/>
        </authorList>
    </citation>
    <scope>NUCLEOTIDE SEQUENCE [LARGE SCALE GENOMIC DNA]</scope>
</reference>
<evidence type="ECO:0000256" key="4">
    <source>
        <dbReference type="ARBA" id="ARBA00022842"/>
    </source>
</evidence>
<feature type="domain" description="EF-hand" evidence="5">
    <location>
        <begin position="221"/>
        <end position="256"/>
    </location>
</feature>
<evidence type="ECO:0000313" key="6">
    <source>
        <dbReference type="Proteomes" id="UP000694904"/>
    </source>
</evidence>
<dbReference type="Pfam" id="PF13499">
    <property type="entry name" value="EF-hand_7"/>
    <property type="match status" value="1"/>
</dbReference>
<keyword evidence="1" id="KW-0479">Metal-binding</keyword>
<keyword evidence="3" id="KW-0106">Calcium</keyword>
<evidence type="ECO:0000256" key="2">
    <source>
        <dbReference type="ARBA" id="ARBA00022737"/>
    </source>
</evidence>
<keyword evidence="2" id="KW-0677">Repeat</keyword>
<dbReference type="InterPro" id="IPR051433">
    <property type="entry name" value="CIBP"/>
</dbReference>
<dbReference type="Proteomes" id="UP000694904">
    <property type="component" value="Chromosome 5"/>
</dbReference>
<evidence type="ECO:0000259" key="5">
    <source>
        <dbReference type="PROSITE" id="PS50222"/>
    </source>
</evidence>
<dbReference type="SMART" id="SM00054">
    <property type="entry name" value="EFh"/>
    <property type="match status" value="3"/>
</dbReference>
<protein>
    <submittedName>
        <fullName evidence="7">Calcium and integrin-binding family member 2 isoform X1</fullName>
    </submittedName>
</protein>
<reference evidence="6" key="1">
    <citation type="journal article" date="1997" name="Nucleic Acids Res.">
        <title>tRNAscan-SE: a program for improved detection of transfer RNA genes in genomic sequence.</title>
        <authorList>
            <person name="Lowe T.M."/>
            <person name="Eddy S.R."/>
        </authorList>
    </citation>
    <scope>NUCLEOTIDE SEQUENCE [LARGE SCALE GENOMIC DNA]</scope>
</reference>
<dbReference type="Gene3D" id="1.10.238.10">
    <property type="entry name" value="EF-hand"/>
    <property type="match status" value="2"/>
</dbReference>
<keyword evidence="7" id="KW-0401">Integrin</keyword>
<evidence type="ECO:0000256" key="1">
    <source>
        <dbReference type="ARBA" id="ARBA00022723"/>
    </source>
</evidence>
<proteinExistence type="predicted"/>
<keyword evidence="4" id="KW-0460">Magnesium</keyword>
<dbReference type="PROSITE" id="PS00018">
    <property type="entry name" value="EF_HAND_1"/>
    <property type="match status" value="2"/>
</dbReference>
<sequence>MRMRSGQAGATRCCRCKRRRRMCFGAAHRPAQPDPSLTLFHAKLLSCGAALFCQSLSVSRGQQLVLPSLIPASHKMGNKIVTFTEQQLDDYQDCTFFTRKEILRVHKRFRELRPDLVPRQMTEGQASSVKVPRECIEKMPELRENPFRRRICEAFSRDGLGNLSFEDFLDALSVFSEQAPRDIKVFYAFKIYDFDQDGFIGHADLMSCLTTMTKNELSPEEHQQIADKVIEEADVDGDGKLSILEFEHVILRAPDFLSTFHIRI</sequence>
<reference evidence="7" key="3">
    <citation type="submission" date="2025-08" db="UniProtKB">
        <authorList>
            <consortium name="RefSeq"/>
        </authorList>
    </citation>
    <scope>IDENTIFICATION</scope>
    <source>
        <tissue evidence="7">Whole organism</tissue>
    </source>
</reference>
<dbReference type="CDD" id="cd00051">
    <property type="entry name" value="EFh"/>
    <property type="match status" value="1"/>
</dbReference>
<organism evidence="6 7">
    <name type="scientific">Drosophila arizonae</name>
    <name type="common">Fruit fly</name>
    <dbReference type="NCBI Taxonomy" id="7263"/>
    <lineage>
        <taxon>Eukaryota</taxon>
        <taxon>Metazoa</taxon>
        <taxon>Ecdysozoa</taxon>
        <taxon>Arthropoda</taxon>
        <taxon>Hexapoda</taxon>
        <taxon>Insecta</taxon>
        <taxon>Pterygota</taxon>
        <taxon>Neoptera</taxon>
        <taxon>Endopterygota</taxon>
        <taxon>Diptera</taxon>
        <taxon>Brachycera</taxon>
        <taxon>Muscomorpha</taxon>
        <taxon>Ephydroidea</taxon>
        <taxon>Drosophilidae</taxon>
        <taxon>Drosophila</taxon>
    </lineage>
</organism>
<feature type="domain" description="EF-hand" evidence="5">
    <location>
        <begin position="180"/>
        <end position="215"/>
    </location>
</feature>
<name>A0ABM1PMB2_DROAR</name>
<dbReference type="GeneID" id="108617156"/>
<dbReference type="PANTHER" id="PTHR45791:SF6">
    <property type="entry name" value="CALCIUM AND INTEGRIN BINDING FAMILY MEMBER 2"/>
    <property type="match status" value="1"/>
</dbReference>
<dbReference type="SUPFAM" id="SSF47473">
    <property type="entry name" value="EF-hand"/>
    <property type="match status" value="1"/>
</dbReference>
<dbReference type="PROSITE" id="PS50222">
    <property type="entry name" value="EF_HAND_2"/>
    <property type="match status" value="2"/>
</dbReference>
<dbReference type="InterPro" id="IPR011992">
    <property type="entry name" value="EF-hand-dom_pair"/>
</dbReference>
<evidence type="ECO:0000256" key="3">
    <source>
        <dbReference type="ARBA" id="ARBA00022837"/>
    </source>
</evidence>
<dbReference type="GO" id="GO:0007229">
    <property type="term" value="P:integrin-mediated signaling pathway"/>
    <property type="evidence" value="ECO:0007669"/>
    <property type="project" value="UniProtKB-KW"/>
</dbReference>
<dbReference type="RefSeq" id="XP_017868348.1">
    <property type="nucleotide sequence ID" value="XM_018012859.1"/>
</dbReference>
<accession>A0ABM1PMB2</accession>
<dbReference type="PANTHER" id="PTHR45791">
    <property type="entry name" value="CALCIUM AND INTEGRIN BINDING FAMILY MEMBER 2"/>
    <property type="match status" value="1"/>
</dbReference>
<gene>
    <name evidence="7" type="primary">LOC108617156</name>
</gene>
<dbReference type="InterPro" id="IPR002048">
    <property type="entry name" value="EF_hand_dom"/>
</dbReference>
<evidence type="ECO:0000313" key="7">
    <source>
        <dbReference type="RefSeq" id="XP_017868348.1"/>
    </source>
</evidence>
<keyword evidence="6" id="KW-1185">Reference proteome</keyword>
<dbReference type="InterPro" id="IPR018247">
    <property type="entry name" value="EF_Hand_1_Ca_BS"/>
</dbReference>